<evidence type="ECO:0000313" key="1">
    <source>
        <dbReference type="EMBL" id="KAK8898854.1"/>
    </source>
</evidence>
<comment type="caution">
    <text evidence="1">The sequence shown here is derived from an EMBL/GenBank/DDBJ whole genome shotgun (WGS) entry which is preliminary data.</text>
</comment>
<keyword evidence="2" id="KW-1185">Reference proteome</keyword>
<reference evidence="1 2" key="1">
    <citation type="submission" date="2024-04" db="EMBL/GenBank/DDBJ databases">
        <title>Tritrichomonas musculus Genome.</title>
        <authorList>
            <person name="Alves-Ferreira E."/>
            <person name="Grigg M."/>
            <person name="Lorenzi H."/>
            <person name="Galac M."/>
        </authorList>
    </citation>
    <scope>NUCLEOTIDE SEQUENCE [LARGE SCALE GENOMIC DNA]</scope>
    <source>
        <strain evidence="1 2">EAF2021</strain>
    </source>
</reference>
<proteinExistence type="predicted"/>
<dbReference type="Proteomes" id="UP001470230">
    <property type="component" value="Unassembled WGS sequence"/>
</dbReference>
<protein>
    <submittedName>
        <fullName evidence="1">Uncharacterized protein</fullName>
    </submittedName>
</protein>
<name>A0ABR2L681_9EUKA</name>
<accession>A0ABR2L681</accession>
<sequence length="131" mass="15791">MKKRHMKVYSYVYEGDIKYESVNDYGYDDDPLKVIEEQVVNEQPVEVQDPCYIRWQMFDEIPERVYNIECEGYVDKNGKPLYDEESIKYLTNGEHKLCVDDVIERYDENGYFLGYDDYDDSPFLLYRSQQV</sequence>
<evidence type="ECO:0000313" key="2">
    <source>
        <dbReference type="Proteomes" id="UP001470230"/>
    </source>
</evidence>
<organism evidence="1 2">
    <name type="scientific">Tritrichomonas musculus</name>
    <dbReference type="NCBI Taxonomy" id="1915356"/>
    <lineage>
        <taxon>Eukaryota</taxon>
        <taxon>Metamonada</taxon>
        <taxon>Parabasalia</taxon>
        <taxon>Tritrichomonadida</taxon>
        <taxon>Tritrichomonadidae</taxon>
        <taxon>Tritrichomonas</taxon>
    </lineage>
</organism>
<gene>
    <name evidence="1" type="ORF">M9Y10_001146</name>
</gene>
<dbReference type="EMBL" id="JAPFFF010000001">
    <property type="protein sequence ID" value="KAK8898854.1"/>
    <property type="molecule type" value="Genomic_DNA"/>
</dbReference>